<dbReference type="GO" id="GO:0020037">
    <property type="term" value="F:heme binding"/>
    <property type="evidence" value="ECO:0007669"/>
    <property type="project" value="InterPro"/>
</dbReference>
<dbReference type="EMBL" id="JAAIJQ010000068">
    <property type="protein sequence ID" value="NEV63963.1"/>
    <property type="molecule type" value="Genomic_DNA"/>
</dbReference>
<accession>A0A6M0K4X1</accession>
<sequence length="109" mass="11868">MILPPRLKTLGPLILLTLCGPVHALDGEAAAGKQIYDEQMCNLCHRLAGESGPMAHVGGSLDGLAQRRDADWIRRYLKNPQSVIPESQMPPSPLTDPQIDDLIAFLLSK</sequence>
<feature type="signal peptide" evidence="5">
    <location>
        <begin position="1"/>
        <end position="24"/>
    </location>
</feature>
<reference evidence="7 8" key="1">
    <citation type="submission" date="2020-02" db="EMBL/GenBank/DDBJ databases">
        <title>Genome sequences of Thiorhodococcus mannitoliphagus and Thiorhodococcus minor, purple sulfur photosynthetic bacteria in the gammaproteobacterial family, Chromatiaceae.</title>
        <authorList>
            <person name="Aviles F.A."/>
            <person name="Meyer T.E."/>
            <person name="Kyndt J.A."/>
        </authorList>
    </citation>
    <scope>NUCLEOTIDE SEQUENCE [LARGE SCALE GENOMIC DNA]</scope>
    <source>
        <strain evidence="7 8">DSM 11518</strain>
    </source>
</reference>
<dbReference type="SUPFAM" id="SSF46626">
    <property type="entry name" value="Cytochrome c"/>
    <property type="match status" value="1"/>
</dbReference>
<evidence type="ECO:0000256" key="4">
    <source>
        <dbReference type="PROSITE-ProRule" id="PRU00433"/>
    </source>
</evidence>
<evidence type="ECO:0000256" key="5">
    <source>
        <dbReference type="SAM" id="SignalP"/>
    </source>
</evidence>
<feature type="domain" description="Cytochrome c" evidence="6">
    <location>
        <begin position="27"/>
        <end position="109"/>
    </location>
</feature>
<evidence type="ECO:0000256" key="3">
    <source>
        <dbReference type="ARBA" id="ARBA00023004"/>
    </source>
</evidence>
<organism evidence="7 8">
    <name type="scientific">Thiorhodococcus minor</name>
    <dbReference type="NCBI Taxonomy" id="57489"/>
    <lineage>
        <taxon>Bacteria</taxon>
        <taxon>Pseudomonadati</taxon>
        <taxon>Pseudomonadota</taxon>
        <taxon>Gammaproteobacteria</taxon>
        <taxon>Chromatiales</taxon>
        <taxon>Chromatiaceae</taxon>
        <taxon>Thiorhodococcus</taxon>
    </lineage>
</organism>
<dbReference type="RefSeq" id="WP_164454425.1">
    <property type="nucleotide sequence ID" value="NZ_JAAIJQ010000068.1"/>
</dbReference>
<dbReference type="PROSITE" id="PS51007">
    <property type="entry name" value="CYTC"/>
    <property type="match status" value="1"/>
</dbReference>
<keyword evidence="5" id="KW-0732">Signal</keyword>
<keyword evidence="1 4" id="KW-0349">Heme</keyword>
<gene>
    <name evidence="7" type="ORF">G3446_19065</name>
</gene>
<dbReference type="Pfam" id="PF00034">
    <property type="entry name" value="Cytochrom_C"/>
    <property type="match status" value="1"/>
</dbReference>
<keyword evidence="3 4" id="KW-0408">Iron</keyword>
<dbReference type="InterPro" id="IPR036909">
    <property type="entry name" value="Cyt_c-like_dom_sf"/>
</dbReference>
<dbReference type="InterPro" id="IPR009056">
    <property type="entry name" value="Cyt_c-like_dom"/>
</dbReference>
<comment type="caution">
    <text evidence="7">The sequence shown here is derived from an EMBL/GenBank/DDBJ whole genome shotgun (WGS) entry which is preliminary data.</text>
</comment>
<dbReference type="GO" id="GO:0046872">
    <property type="term" value="F:metal ion binding"/>
    <property type="evidence" value="ECO:0007669"/>
    <property type="project" value="UniProtKB-KW"/>
</dbReference>
<dbReference type="AlphaFoldDB" id="A0A6M0K4X1"/>
<dbReference type="GO" id="GO:0009055">
    <property type="term" value="F:electron transfer activity"/>
    <property type="evidence" value="ECO:0007669"/>
    <property type="project" value="InterPro"/>
</dbReference>
<evidence type="ECO:0000313" key="7">
    <source>
        <dbReference type="EMBL" id="NEV63963.1"/>
    </source>
</evidence>
<proteinExistence type="predicted"/>
<evidence type="ECO:0000256" key="1">
    <source>
        <dbReference type="ARBA" id="ARBA00022617"/>
    </source>
</evidence>
<name>A0A6M0K4X1_9GAMM</name>
<evidence type="ECO:0000259" key="6">
    <source>
        <dbReference type="PROSITE" id="PS51007"/>
    </source>
</evidence>
<feature type="chain" id="PRO_5026889010" evidence="5">
    <location>
        <begin position="25"/>
        <end position="109"/>
    </location>
</feature>
<dbReference type="Gene3D" id="1.10.760.10">
    <property type="entry name" value="Cytochrome c-like domain"/>
    <property type="match status" value="1"/>
</dbReference>
<evidence type="ECO:0000313" key="8">
    <source>
        <dbReference type="Proteomes" id="UP000483379"/>
    </source>
</evidence>
<evidence type="ECO:0000256" key="2">
    <source>
        <dbReference type="ARBA" id="ARBA00022723"/>
    </source>
</evidence>
<dbReference type="Proteomes" id="UP000483379">
    <property type="component" value="Unassembled WGS sequence"/>
</dbReference>
<keyword evidence="8" id="KW-1185">Reference proteome</keyword>
<keyword evidence="2 4" id="KW-0479">Metal-binding</keyword>
<protein>
    <submittedName>
        <fullName evidence="7">Cytochrome c</fullName>
    </submittedName>
</protein>